<proteinExistence type="predicted"/>
<dbReference type="OrthoDB" id="5422320at2759"/>
<dbReference type="Pfam" id="PF12720">
    <property type="entry name" value="DUF3807"/>
    <property type="match status" value="1"/>
</dbReference>
<dbReference type="PANTHER" id="PTHR40642">
    <property type="entry name" value="YALI0F31295P"/>
    <property type="match status" value="1"/>
</dbReference>
<dbReference type="AlphaFoldDB" id="A0A3N4L2P8"/>
<dbReference type="STRING" id="1392247.A0A3N4L2P8"/>
<accession>A0A3N4L2P8</accession>
<evidence type="ECO:0000256" key="1">
    <source>
        <dbReference type="SAM" id="MobiDB-lite"/>
    </source>
</evidence>
<dbReference type="InParanoid" id="A0A3N4L2P8"/>
<dbReference type="PANTHER" id="PTHR40642:SF1">
    <property type="entry name" value="YALI0F31295P"/>
    <property type="match status" value="1"/>
</dbReference>
<feature type="region of interest" description="Disordered" evidence="1">
    <location>
        <begin position="151"/>
        <end position="179"/>
    </location>
</feature>
<feature type="region of interest" description="Disordered" evidence="1">
    <location>
        <begin position="94"/>
        <end position="138"/>
    </location>
</feature>
<dbReference type="EMBL" id="ML119106">
    <property type="protein sequence ID" value="RPB17110.1"/>
    <property type="molecule type" value="Genomic_DNA"/>
</dbReference>
<evidence type="ECO:0000313" key="3">
    <source>
        <dbReference type="Proteomes" id="UP000277580"/>
    </source>
</evidence>
<keyword evidence="3" id="KW-1185">Reference proteome</keyword>
<dbReference type="Proteomes" id="UP000277580">
    <property type="component" value="Unassembled WGS sequence"/>
</dbReference>
<name>A0A3N4L2P8_9PEZI</name>
<organism evidence="2 3">
    <name type="scientific">Morchella conica CCBAS932</name>
    <dbReference type="NCBI Taxonomy" id="1392247"/>
    <lineage>
        <taxon>Eukaryota</taxon>
        <taxon>Fungi</taxon>
        <taxon>Dikarya</taxon>
        <taxon>Ascomycota</taxon>
        <taxon>Pezizomycotina</taxon>
        <taxon>Pezizomycetes</taxon>
        <taxon>Pezizales</taxon>
        <taxon>Morchellaceae</taxon>
        <taxon>Morchella</taxon>
    </lineage>
</organism>
<reference evidence="2 3" key="1">
    <citation type="journal article" date="2018" name="Nat. Ecol. Evol.">
        <title>Pezizomycetes genomes reveal the molecular basis of ectomycorrhizal truffle lifestyle.</title>
        <authorList>
            <person name="Murat C."/>
            <person name="Payen T."/>
            <person name="Noel B."/>
            <person name="Kuo A."/>
            <person name="Morin E."/>
            <person name="Chen J."/>
            <person name="Kohler A."/>
            <person name="Krizsan K."/>
            <person name="Balestrini R."/>
            <person name="Da Silva C."/>
            <person name="Montanini B."/>
            <person name="Hainaut M."/>
            <person name="Levati E."/>
            <person name="Barry K.W."/>
            <person name="Belfiori B."/>
            <person name="Cichocki N."/>
            <person name="Clum A."/>
            <person name="Dockter R.B."/>
            <person name="Fauchery L."/>
            <person name="Guy J."/>
            <person name="Iotti M."/>
            <person name="Le Tacon F."/>
            <person name="Lindquist E.A."/>
            <person name="Lipzen A."/>
            <person name="Malagnac F."/>
            <person name="Mello A."/>
            <person name="Molinier V."/>
            <person name="Miyauchi S."/>
            <person name="Poulain J."/>
            <person name="Riccioni C."/>
            <person name="Rubini A."/>
            <person name="Sitrit Y."/>
            <person name="Splivallo R."/>
            <person name="Traeger S."/>
            <person name="Wang M."/>
            <person name="Zifcakova L."/>
            <person name="Wipf D."/>
            <person name="Zambonelli A."/>
            <person name="Paolocci F."/>
            <person name="Nowrousian M."/>
            <person name="Ottonello S."/>
            <person name="Baldrian P."/>
            <person name="Spatafora J.W."/>
            <person name="Henrissat B."/>
            <person name="Nagy L.G."/>
            <person name="Aury J.M."/>
            <person name="Wincker P."/>
            <person name="Grigoriev I.V."/>
            <person name="Bonfante P."/>
            <person name="Martin F.M."/>
        </authorList>
    </citation>
    <scope>NUCLEOTIDE SEQUENCE [LARGE SCALE GENOMIC DNA]</scope>
    <source>
        <strain evidence="2 3">CCBAS932</strain>
    </source>
</reference>
<feature type="region of interest" description="Disordered" evidence="1">
    <location>
        <begin position="40"/>
        <end position="66"/>
    </location>
</feature>
<feature type="compositionally biased region" description="Low complexity" evidence="1">
    <location>
        <begin position="117"/>
        <end position="126"/>
    </location>
</feature>
<protein>
    <submittedName>
        <fullName evidence="2">Uncharacterized protein</fullName>
    </submittedName>
</protein>
<dbReference type="InterPro" id="IPR024526">
    <property type="entry name" value="DUF3807"/>
</dbReference>
<sequence length="195" mass="21769">MAAISQFPFPIPTITPEDLAAFDESHFSPTAHTHLTANFLPPPDPSAAAAHAENEEDNLGYYPDGTKRTLTDTQISIFRHSEIQELLRRKRHNRNRRRKFRERQAAQKAAEEDEVRAQAAAEAAAANPVPQTEATEGLVRKGRLEAAIWASAMQWDEQEGGNQGKDQPPVEEPKVLGRVDRASGREFLWPAIERA</sequence>
<gene>
    <name evidence="2" type="ORF">P167DRAFT_531367</name>
</gene>
<evidence type="ECO:0000313" key="2">
    <source>
        <dbReference type="EMBL" id="RPB17110.1"/>
    </source>
</evidence>